<dbReference type="InterPro" id="IPR036882">
    <property type="entry name" value="Alba-like_dom_sf"/>
</dbReference>
<dbReference type="GO" id="GO:0000172">
    <property type="term" value="C:ribonuclease MRP complex"/>
    <property type="evidence" value="ECO:0007669"/>
    <property type="project" value="TreeGrafter"/>
</dbReference>
<dbReference type="RefSeq" id="XP_009047416.1">
    <property type="nucleotide sequence ID" value="XM_009049168.1"/>
</dbReference>
<feature type="domain" description="DNA/RNA-binding protein Alba-like" evidence="5">
    <location>
        <begin position="26"/>
        <end position="88"/>
    </location>
</feature>
<dbReference type="CTD" id="20247254"/>
<comment type="subcellular location">
    <subcellularLocation>
        <location evidence="1">Nucleus</location>
    </subcellularLocation>
</comment>
<dbReference type="OMA" id="RNLPVIW"/>
<evidence type="ECO:0000259" key="5">
    <source>
        <dbReference type="Pfam" id="PF01918"/>
    </source>
</evidence>
<dbReference type="KEGG" id="lgi:LOTGIDRAFT_225039"/>
<evidence type="ECO:0000313" key="7">
    <source>
        <dbReference type="Proteomes" id="UP000030746"/>
    </source>
</evidence>
<feature type="region of interest" description="Disordered" evidence="4">
    <location>
        <begin position="1"/>
        <end position="21"/>
    </location>
</feature>
<dbReference type="AlphaFoldDB" id="V4B3I7"/>
<dbReference type="GO" id="GO:0003723">
    <property type="term" value="F:RNA binding"/>
    <property type="evidence" value="ECO:0007669"/>
    <property type="project" value="TreeGrafter"/>
</dbReference>
<keyword evidence="3" id="KW-0539">Nucleus</keyword>
<dbReference type="InterPro" id="IPR051958">
    <property type="entry name" value="Alba-like_NAB"/>
</dbReference>
<evidence type="ECO:0000256" key="2">
    <source>
        <dbReference type="ARBA" id="ARBA00008018"/>
    </source>
</evidence>
<gene>
    <name evidence="6" type="ORF">LOTGIDRAFT_225039</name>
</gene>
<evidence type="ECO:0000313" key="6">
    <source>
        <dbReference type="EMBL" id="ESP01926.1"/>
    </source>
</evidence>
<dbReference type="EMBL" id="KB200330">
    <property type="protein sequence ID" value="ESP01926.1"/>
    <property type="molecule type" value="Genomic_DNA"/>
</dbReference>
<dbReference type="InterPro" id="IPR002775">
    <property type="entry name" value="DNA/RNA-bd_Alba-like"/>
</dbReference>
<evidence type="ECO:0000256" key="3">
    <source>
        <dbReference type="ARBA" id="ARBA00023242"/>
    </source>
</evidence>
<dbReference type="Pfam" id="PF01918">
    <property type="entry name" value="Alba"/>
    <property type="match status" value="1"/>
</dbReference>
<dbReference type="PANTHER" id="PTHR13516">
    <property type="entry name" value="RIBONUCLEASE P SUBUNIT P25"/>
    <property type="match status" value="1"/>
</dbReference>
<dbReference type="SUPFAM" id="SSF82704">
    <property type="entry name" value="AlbA-like"/>
    <property type="match status" value="1"/>
</dbReference>
<sequence length="211" mass="24122">MENYDKGAVKEEPSPSPFEDKKDLITMKVNTGSKIRNLMGFALTKMKDETMREICWYGSGDAIAKTITCAEIVKRKMKKLQQISKLRYKKIEEYWEPKMEGLERLRMNKNIPEIFILLSKDPLDSSEPGYQPPGNLEPFWNDVVVKKNQNSQRQRGRGDKAGSQSGASALAPRNKNKKHKNPKYGEQVVKKAKNIETESKKVQTVLSKDNT</sequence>
<dbReference type="Proteomes" id="UP000030746">
    <property type="component" value="Unassembled WGS sequence"/>
</dbReference>
<evidence type="ECO:0000256" key="1">
    <source>
        <dbReference type="ARBA" id="ARBA00004123"/>
    </source>
</evidence>
<organism evidence="6 7">
    <name type="scientific">Lottia gigantea</name>
    <name type="common">Giant owl limpet</name>
    <dbReference type="NCBI Taxonomy" id="225164"/>
    <lineage>
        <taxon>Eukaryota</taxon>
        <taxon>Metazoa</taxon>
        <taxon>Spiralia</taxon>
        <taxon>Lophotrochozoa</taxon>
        <taxon>Mollusca</taxon>
        <taxon>Gastropoda</taxon>
        <taxon>Patellogastropoda</taxon>
        <taxon>Lottioidea</taxon>
        <taxon>Lottiidae</taxon>
        <taxon>Lottia</taxon>
    </lineage>
</organism>
<dbReference type="GO" id="GO:0005634">
    <property type="term" value="C:nucleus"/>
    <property type="evidence" value="ECO:0007669"/>
    <property type="project" value="UniProtKB-SubCell"/>
</dbReference>
<dbReference type="OrthoDB" id="424402at2759"/>
<feature type="compositionally biased region" description="Polar residues" evidence="4">
    <location>
        <begin position="202"/>
        <end position="211"/>
    </location>
</feature>
<dbReference type="PANTHER" id="PTHR13516:SF4">
    <property type="entry name" value="FI09323P"/>
    <property type="match status" value="1"/>
</dbReference>
<name>V4B3I7_LOTGI</name>
<dbReference type="STRING" id="225164.V4B3I7"/>
<proteinExistence type="inferred from homology"/>
<evidence type="ECO:0000256" key="4">
    <source>
        <dbReference type="SAM" id="MobiDB-lite"/>
    </source>
</evidence>
<dbReference type="GeneID" id="20247254"/>
<comment type="similarity">
    <text evidence="2">Belongs to the histone-like Alba family.</text>
</comment>
<dbReference type="Gene3D" id="3.30.110.20">
    <property type="entry name" value="Alba-like domain"/>
    <property type="match status" value="1"/>
</dbReference>
<dbReference type="GO" id="GO:0001682">
    <property type="term" value="P:tRNA 5'-leader removal"/>
    <property type="evidence" value="ECO:0007669"/>
    <property type="project" value="TreeGrafter"/>
</dbReference>
<keyword evidence="7" id="KW-1185">Reference proteome</keyword>
<protein>
    <recommendedName>
        <fullName evidence="5">DNA/RNA-binding protein Alba-like domain-containing protein</fullName>
    </recommendedName>
</protein>
<reference evidence="6 7" key="1">
    <citation type="journal article" date="2013" name="Nature">
        <title>Insights into bilaterian evolution from three spiralian genomes.</title>
        <authorList>
            <person name="Simakov O."/>
            <person name="Marletaz F."/>
            <person name="Cho S.J."/>
            <person name="Edsinger-Gonzales E."/>
            <person name="Havlak P."/>
            <person name="Hellsten U."/>
            <person name="Kuo D.H."/>
            <person name="Larsson T."/>
            <person name="Lv J."/>
            <person name="Arendt D."/>
            <person name="Savage R."/>
            <person name="Osoegawa K."/>
            <person name="de Jong P."/>
            <person name="Grimwood J."/>
            <person name="Chapman J.A."/>
            <person name="Shapiro H."/>
            <person name="Aerts A."/>
            <person name="Otillar R.P."/>
            <person name="Terry A.Y."/>
            <person name="Boore J.L."/>
            <person name="Grigoriev I.V."/>
            <person name="Lindberg D.R."/>
            <person name="Seaver E.C."/>
            <person name="Weisblat D.A."/>
            <person name="Putnam N.H."/>
            <person name="Rokhsar D.S."/>
        </authorList>
    </citation>
    <scope>NUCLEOTIDE SEQUENCE [LARGE SCALE GENOMIC DNA]</scope>
</reference>
<accession>V4B3I7</accession>
<feature type="region of interest" description="Disordered" evidence="4">
    <location>
        <begin position="148"/>
        <end position="211"/>
    </location>
</feature>
<dbReference type="HOGENOM" id="CLU_096311_0_0_1"/>